<sequence>MLANVVDDPTFNKRTITGDETWVYEYDVETAQQSSEWRAKNEAKPKKTPVKVGRKSRTIFGRDEAPSAPGVRKFLRKVRETGKLMDPTEVIHVLVLCAQLKELLLFPKVCLKTKELQLVTEHNNL</sequence>
<feature type="region of interest" description="Disordered" evidence="1">
    <location>
        <begin position="35"/>
        <end position="54"/>
    </location>
</feature>
<reference evidence="2" key="1">
    <citation type="journal article" date="2023" name="Insect Mol. Biol.">
        <title>Genome sequencing provides insights into the evolution of gene families encoding plant cell wall-degrading enzymes in longhorned beetles.</title>
        <authorList>
            <person name="Shin N.R."/>
            <person name="Okamura Y."/>
            <person name="Kirsch R."/>
            <person name="Pauchet Y."/>
        </authorList>
    </citation>
    <scope>NUCLEOTIDE SEQUENCE</scope>
    <source>
        <strain evidence="2">AMC_N1</strain>
    </source>
</reference>
<comment type="caution">
    <text evidence="2">The sequence shown here is derived from an EMBL/GenBank/DDBJ whole genome shotgun (WGS) entry which is preliminary data.</text>
</comment>
<evidence type="ECO:0000313" key="3">
    <source>
        <dbReference type="Proteomes" id="UP001162162"/>
    </source>
</evidence>
<dbReference type="Gene3D" id="3.30.420.10">
    <property type="entry name" value="Ribonuclease H-like superfamily/Ribonuclease H"/>
    <property type="match status" value="1"/>
</dbReference>
<feature type="non-terminal residue" evidence="2">
    <location>
        <position position="125"/>
    </location>
</feature>
<proteinExistence type="predicted"/>
<dbReference type="Proteomes" id="UP001162162">
    <property type="component" value="Unassembled WGS sequence"/>
</dbReference>
<dbReference type="InterPro" id="IPR036397">
    <property type="entry name" value="RNaseH_sf"/>
</dbReference>
<dbReference type="AlphaFoldDB" id="A0AAV8XIP4"/>
<protein>
    <submittedName>
        <fullName evidence="2">Uncharacterized protein</fullName>
    </submittedName>
</protein>
<keyword evidence="3" id="KW-1185">Reference proteome</keyword>
<organism evidence="2 3">
    <name type="scientific">Aromia moschata</name>
    <dbReference type="NCBI Taxonomy" id="1265417"/>
    <lineage>
        <taxon>Eukaryota</taxon>
        <taxon>Metazoa</taxon>
        <taxon>Ecdysozoa</taxon>
        <taxon>Arthropoda</taxon>
        <taxon>Hexapoda</taxon>
        <taxon>Insecta</taxon>
        <taxon>Pterygota</taxon>
        <taxon>Neoptera</taxon>
        <taxon>Endopterygota</taxon>
        <taxon>Coleoptera</taxon>
        <taxon>Polyphaga</taxon>
        <taxon>Cucujiformia</taxon>
        <taxon>Chrysomeloidea</taxon>
        <taxon>Cerambycidae</taxon>
        <taxon>Cerambycinae</taxon>
        <taxon>Callichromatini</taxon>
        <taxon>Aromia</taxon>
    </lineage>
</organism>
<gene>
    <name evidence="2" type="ORF">NQ318_000140</name>
</gene>
<accession>A0AAV8XIP4</accession>
<dbReference type="GO" id="GO:0003676">
    <property type="term" value="F:nucleic acid binding"/>
    <property type="evidence" value="ECO:0007669"/>
    <property type="project" value="InterPro"/>
</dbReference>
<evidence type="ECO:0000256" key="1">
    <source>
        <dbReference type="SAM" id="MobiDB-lite"/>
    </source>
</evidence>
<dbReference type="EMBL" id="JAPWTK010000564">
    <property type="protein sequence ID" value="KAJ8938348.1"/>
    <property type="molecule type" value="Genomic_DNA"/>
</dbReference>
<evidence type="ECO:0000313" key="2">
    <source>
        <dbReference type="EMBL" id="KAJ8938348.1"/>
    </source>
</evidence>
<name>A0AAV8XIP4_9CUCU</name>